<proteinExistence type="predicted"/>
<dbReference type="PANTHER" id="PTHR28258">
    <property type="entry name" value="VACUOLAR SEGREGATION PROTEIN 7"/>
    <property type="match status" value="1"/>
</dbReference>
<dbReference type="GO" id="GO:0000329">
    <property type="term" value="C:fungal-type vacuole membrane"/>
    <property type="evidence" value="ECO:0007669"/>
    <property type="project" value="TreeGrafter"/>
</dbReference>
<reference evidence="1 2" key="1">
    <citation type="submission" date="2016-07" db="EMBL/GenBank/DDBJ databases">
        <title>Pervasive Adenine N6-methylation of Active Genes in Fungi.</title>
        <authorList>
            <consortium name="DOE Joint Genome Institute"/>
            <person name="Mondo S.J."/>
            <person name="Dannebaum R.O."/>
            <person name="Kuo R.C."/>
            <person name="Labutti K."/>
            <person name="Haridas S."/>
            <person name="Kuo A."/>
            <person name="Salamov A."/>
            <person name="Ahrendt S.R."/>
            <person name="Lipzen A."/>
            <person name="Sullivan W."/>
            <person name="Andreopoulos W.B."/>
            <person name="Clum A."/>
            <person name="Lindquist E."/>
            <person name="Daum C."/>
            <person name="Ramamoorthy G.K."/>
            <person name="Gryganskyi A."/>
            <person name="Culley D."/>
            <person name="Magnuson J.K."/>
            <person name="James T.Y."/>
            <person name="O'Malley M.A."/>
            <person name="Stajich J.E."/>
            <person name="Spatafora J.W."/>
            <person name="Visel A."/>
            <person name="Grigoriev I.V."/>
        </authorList>
    </citation>
    <scope>NUCLEOTIDE SEQUENCE [LARGE SCALE GENOMIC DNA]</scope>
    <source>
        <strain evidence="1 2">NRRL 2496</strain>
    </source>
</reference>
<evidence type="ECO:0000313" key="2">
    <source>
        <dbReference type="Proteomes" id="UP000242180"/>
    </source>
</evidence>
<dbReference type="STRING" id="13706.A0A1X2H2K4"/>
<dbReference type="PANTHER" id="PTHR28258:SF1">
    <property type="entry name" value="VACUOLAR SEGREGATION PROTEIN 7"/>
    <property type="match status" value="1"/>
</dbReference>
<protein>
    <submittedName>
        <fullName evidence="1">Uncharacterized protein</fullName>
    </submittedName>
</protein>
<dbReference type="Pfam" id="PF12751">
    <property type="entry name" value="Vac7"/>
    <property type="match status" value="1"/>
</dbReference>
<name>A0A1X2H2K4_SYNRA</name>
<dbReference type="GO" id="GO:0010513">
    <property type="term" value="P:positive regulation of phosphatidylinositol biosynthetic process"/>
    <property type="evidence" value="ECO:0007669"/>
    <property type="project" value="TreeGrafter"/>
</dbReference>
<dbReference type="OMA" id="FHPRTHE"/>
<evidence type="ECO:0000313" key="1">
    <source>
        <dbReference type="EMBL" id="ORY92037.1"/>
    </source>
</evidence>
<dbReference type="AlphaFoldDB" id="A0A1X2H2K4"/>
<gene>
    <name evidence="1" type="ORF">BCR43DRAFT_445289</name>
</gene>
<dbReference type="OrthoDB" id="1204at2759"/>
<dbReference type="Proteomes" id="UP000242180">
    <property type="component" value="Unassembled WGS sequence"/>
</dbReference>
<organism evidence="1 2">
    <name type="scientific">Syncephalastrum racemosum</name>
    <name type="common">Filamentous fungus</name>
    <dbReference type="NCBI Taxonomy" id="13706"/>
    <lineage>
        <taxon>Eukaryota</taxon>
        <taxon>Fungi</taxon>
        <taxon>Fungi incertae sedis</taxon>
        <taxon>Mucoromycota</taxon>
        <taxon>Mucoromycotina</taxon>
        <taxon>Mucoromycetes</taxon>
        <taxon>Mucorales</taxon>
        <taxon>Syncephalastraceae</taxon>
        <taxon>Syncephalastrum</taxon>
    </lineage>
</organism>
<keyword evidence="2" id="KW-1185">Reference proteome</keyword>
<dbReference type="GO" id="GO:0000011">
    <property type="term" value="P:vacuole inheritance"/>
    <property type="evidence" value="ECO:0007669"/>
    <property type="project" value="TreeGrafter"/>
</dbReference>
<dbReference type="InParanoid" id="A0A1X2H2K4"/>
<dbReference type="GO" id="GO:0070772">
    <property type="term" value="C:PAS complex"/>
    <property type="evidence" value="ECO:0007669"/>
    <property type="project" value="TreeGrafter"/>
</dbReference>
<dbReference type="EMBL" id="MCGN01000010">
    <property type="protein sequence ID" value="ORY92037.1"/>
    <property type="molecule type" value="Genomic_DNA"/>
</dbReference>
<dbReference type="InterPro" id="IPR024260">
    <property type="entry name" value="Vac7"/>
</dbReference>
<comment type="caution">
    <text evidence="1">The sequence shown here is derived from an EMBL/GenBank/DDBJ whole genome shotgun (WGS) entry which is preliminary data.</text>
</comment>
<sequence>MALPLASVDVLELSNVLGSTKELFFDLHVKGRNGNLWSLQVQEAALSVFASSQYVPTSTLSDNETLPFPSANPLEFLGTVYQLDEPLIFPPAHFFHPRTHEAISQVQIKNPGKTKNDMSGNERWSYLIRYPYELTVRGVLKYQVLPFPFHTQVHSARVCHVSRIDPATGEISNAIEQTTCDDGIDAIM</sequence>
<accession>A0A1X2H2K4</accession>
<dbReference type="GO" id="GO:1903778">
    <property type="term" value="P:protein localization to vacuolar membrane"/>
    <property type="evidence" value="ECO:0007669"/>
    <property type="project" value="TreeGrafter"/>
</dbReference>